<dbReference type="PRINTS" id="PR00037">
    <property type="entry name" value="HTHLACR"/>
</dbReference>
<dbReference type="Gene3D" id="1.10.10.10">
    <property type="entry name" value="Winged helix-like DNA-binding domain superfamily/Winged helix DNA-binding domain"/>
    <property type="match status" value="1"/>
</dbReference>
<dbReference type="InterPro" id="IPR014036">
    <property type="entry name" value="DeoR-like_C"/>
</dbReference>
<dbReference type="PROSITE" id="PS00894">
    <property type="entry name" value="HTH_DEOR_1"/>
    <property type="match status" value="1"/>
</dbReference>
<keyword evidence="4" id="KW-0238">DNA-binding</keyword>
<comment type="function">
    <text evidence="6">Repressor of the lactose catabolism operon. Galactose-6-phosphate is the inducer.</text>
</comment>
<dbReference type="InterPro" id="IPR050313">
    <property type="entry name" value="Carb_Metab_HTH_regulators"/>
</dbReference>
<evidence type="ECO:0000256" key="3">
    <source>
        <dbReference type="ARBA" id="ARBA00023015"/>
    </source>
</evidence>
<keyword evidence="2" id="KW-0678">Repressor</keyword>
<organism evidence="8">
    <name type="scientific">uncultured Rubrobacteraceae bacterium</name>
    <dbReference type="NCBI Taxonomy" id="349277"/>
    <lineage>
        <taxon>Bacteria</taxon>
        <taxon>Bacillati</taxon>
        <taxon>Actinomycetota</taxon>
        <taxon>Rubrobacteria</taxon>
        <taxon>Rubrobacterales</taxon>
        <taxon>Rubrobacteraceae</taxon>
        <taxon>environmental samples</taxon>
    </lineage>
</organism>
<dbReference type="InterPro" id="IPR018356">
    <property type="entry name" value="Tscrpt_reg_HTH_DeoR_CS"/>
</dbReference>
<gene>
    <name evidence="8" type="ORF">AVDCRST_MAG55-2886</name>
</gene>
<dbReference type="PANTHER" id="PTHR30363">
    <property type="entry name" value="HTH-TYPE TRANSCRIPTIONAL REGULATOR SRLR-RELATED"/>
    <property type="match status" value="1"/>
</dbReference>
<dbReference type="PROSITE" id="PS51000">
    <property type="entry name" value="HTH_DEOR_2"/>
    <property type="match status" value="1"/>
</dbReference>
<dbReference type="InterPro" id="IPR036390">
    <property type="entry name" value="WH_DNA-bd_sf"/>
</dbReference>
<dbReference type="GO" id="GO:0003677">
    <property type="term" value="F:DNA binding"/>
    <property type="evidence" value="ECO:0007669"/>
    <property type="project" value="UniProtKB-KW"/>
</dbReference>
<evidence type="ECO:0000313" key="8">
    <source>
        <dbReference type="EMBL" id="CAA9434213.1"/>
    </source>
</evidence>
<dbReference type="EMBL" id="CADCUZ010000143">
    <property type="protein sequence ID" value="CAA9434213.1"/>
    <property type="molecule type" value="Genomic_DNA"/>
</dbReference>
<dbReference type="PANTHER" id="PTHR30363:SF4">
    <property type="entry name" value="GLYCEROL-3-PHOSPHATE REGULON REPRESSOR"/>
    <property type="match status" value="1"/>
</dbReference>
<dbReference type="InterPro" id="IPR037171">
    <property type="entry name" value="NagB/RpiA_transferase-like"/>
</dbReference>
<dbReference type="GO" id="GO:0003700">
    <property type="term" value="F:DNA-binding transcription factor activity"/>
    <property type="evidence" value="ECO:0007669"/>
    <property type="project" value="InterPro"/>
</dbReference>
<dbReference type="AlphaFoldDB" id="A0A6J4Q6H5"/>
<keyword evidence="3" id="KW-0805">Transcription regulation</keyword>
<dbReference type="SUPFAM" id="SSF46785">
    <property type="entry name" value="Winged helix' DNA-binding domain"/>
    <property type="match status" value="1"/>
</dbReference>
<dbReference type="InterPro" id="IPR036388">
    <property type="entry name" value="WH-like_DNA-bd_sf"/>
</dbReference>
<evidence type="ECO:0000256" key="5">
    <source>
        <dbReference type="ARBA" id="ARBA00023163"/>
    </source>
</evidence>
<dbReference type="SUPFAM" id="SSF100950">
    <property type="entry name" value="NagB/RpiA/CoA transferase-like"/>
    <property type="match status" value="1"/>
</dbReference>
<dbReference type="InterPro" id="IPR001034">
    <property type="entry name" value="DeoR_HTH"/>
</dbReference>
<evidence type="ECO:0000256" key="4">
    <source>
        <dbReference type="ARBA" id="ARBA00023125"/>
    </source>
</evidence>
<reference evidence="8" key="1">
    <citation type="submission" date="2020-02" db="EMBL/GenBank/DDBJ databases">
        <authorList>
            <person name="Meier V. D."/>
        </authorList>
    </citation>
    <scope>NUCLEOTIDE SEQUENCE</scope>
    <source>
        <strain evidence="8">AVDCRST_MAG55</strain>
    </source>
</reference>
<dbReference type="Pfam" id="PF00455">
    <property type="entry name" value="DeoRC"/>
    <property type="match status" value="1"/>
</dbReference>
<feature type="domain" description="HTH deoR-type" evidence="7">
    <location>
        <begin position="10"/>
        <end position="65"/>
    </location>
</feature>
<evidence type="ECO:0000259" key="7">
    <source>
        <dbReference type="PROSITE" id="PS51000"/>
    </source>
</evidence>
<evidence type="ECO:0000256" key="6">
    <source>
        <dbReference type="ARBA" id="ARBA00024937"/>
    </source>
</evidence>
<accession>A0A6J4Q6H5</accession>
<proteinExistence type="predicted"/>
<dbReference type="SMART" id="SM00420">
    <property type="entry name" value="HTH_DEOR"/>
    <property type="match status" value="1"/>
</dbReference>
<protein>
    <recommendedName>
        <fullName evidence="1">Lactose phosphotransferase system repressor</fullName>
    </recommendedName>
</protein>
<evidence type="ECO:0000256" key="1">
    <source>
        <dbReference type="ARBA" id="ARBA00021390"/>
    </source>
</evidence>
<name>A0A6J4Q6H5_9ACTN</name>
<keyword evidence="5" id="KW-0804">Transcription</keyword>
<evidence type="ECO:0000256" key="2">
    <source>
        <dbReference type="ARBA" id="ARBA00022491"/>
    </source>
</evidence>
<dbReference type="Pfam" id="PF08220">
    <property type="entry name" value="HTH_DeoR"/>
    <property type="match status" value="1"/>
</dbReference>
<sequence length="167" mass="17844">MGRGPERKIPAQRRTEIRALLGRRGGASIAEIADALGVSGSTVRRDLDELDREGAVRRSHGGAVTAEGTAFEHRFEDRRRHNPEEKKRIGDYAATLLGAGQSVVFDSSSTVLAAAEALDRRNLGVAVTNDVGVASVLAEAPARLWWCPAARYGTVLSPCSAPTRKPS</sequence>